<name>A0A7R9CGF0_TIMCR</name>
<sequence length="190" mass="21486">MIVRRGKFTIVCRQLPAPTNTTKTSYERFSFLLPELLQLLSSLCYVVSPLETRNATGLEPACEMKDFTCVVLVVLCGLVEGWKIFHHGRHKGGMLGAPYTDQQIALPPAEWFEQKLDHFNPTDTTTWRQKYFTNSAFYKPGNPVFLMIGGEGAANATWMVKGTWIDYASQLGALCFNLEHRFYGDSHPTK</sequence>
<gene>
    <name evidence="6" type="ORF">TCEB3V08_LOCUS3414</name>
</gene>
<dbReference type="PANTHER" id="PTHR11010:SF117">
    <property type="entry name" value="SERINE PROTEASE 16"/>
    <property type="match status" value="1"/>
</dbReference>
<keyword evidence="2" id="KW-0645">Protease</keyword>
<evidence type="ECO:0000256" key="5">
    <source>
        <dbReference type="ARBA" id="ARBA00023180"/>
    </source>
</evidence>
<keyword evidence="3" id="KW-0732">Signal</keyword>
<dbReference type="AlphaFoldDB" id="A0A7R9CGF0"/>
<accession>A0A7R9CGF0</accession>
<dbReference type="InterPro" id="IPR029058">
    <property type="entry name" value="AB_hydrolase_fold"/>
</dbReference>
<organism evidence="6">
    <name type="scientific">Timema cristinae</name>
    <name type="common">Walking stick</name>
    <dbReference type="NCBI Taxonomy" id="61476"/>
    <lineage>
        <taxon>Eukaryota</taxon>
        <taxon>Metazoa</taxon>
        <taxon>Ecdysozoa</taxon>
        <taxon>Arthropoda</taxon>
        <taxon>Hexapoda</taxon>
        <taxon>Insecta</taxon>
        <taxon>Pterygota</taxon>
        <taxon>Neoptera</taxon>
        <taxon>Polyneoptera</taxon>
        <taxon>Phasmatodea</taxon>
        <taxon>Timematodea</taxon>
        <taxon>Timematoidea</taxon>
        <taxon>Timematidae</taxon>
        <taxon>Timema</taxon>
    </lineage>
</organism>
<dbReference type="Pfam" id="PF05577">
    <property type="entry name" value="Peptidase_S28"/>
    <property type="match status" value="1"/>
</dbReference>
<dbReference type="GO" id="GO:0070008">
    <property type="term" value="F:serine-type exopeptidase activity"/>
    <property type="evidence" value="ECO:0007669"/>
    <property type="project" value="InterPro"/>
</dbReference>
<dbReference type="GO" id="GO:0006508">
    <property type="term" value="P:proteolysis"/>
    <property type="evidence" value="ECO:0007669"/>
    <property type="project" value="UniProtKB-KW"/>
</dbReference>
<evidence type="ECO:0000256" key="4">
    <source>
        <dbReference type="ARBA" id="ARBA00022801"/>
    </source>
</evidence>
<keyword evidence="4" id="KW-0378">Hydrolase</keyword>
<comment type="similarity">
    <text evidence="1">Belongs to the peptidase S28 family.</text>
</comment>
<evidence type="ECO:0000256" key="2">
    <source>
        <dbReference type="ARBA" id="ARBA00022670"/>
    </source>
</evidence>
<dbReference type="GO" id="GO:0008239">
    <property type="term" value="F:dipeptidyl-peptidase activity"/>
    <property type="evidence" value="ECO:0007669"/>
    <property type="project" value="TreeGrafter"/>
</dbReference>
<dbReference type="Gene3D" id="3.40.50.1820">
    <property type="entry name" value="alpha/beta hydrolase"/>
    <property type="match status" value="1"/>
</dbReference>
<protein>
    <submittedName>
        <fullName evidence="6">Uncharacterized protein</fullName>
    </submittedName>
</protein>
<dbReference type="EMBL" id="OC317302">
    <property type="protein sequence ID" value="CAD7395997.1"/>
    <property type="molecule type" value="Genomic_DNA"/>
</dbReference>
<evidence type="ECO:0000256" key="3">
    <source>
        <dbReference type="ARBA" id="ARBA00022729"/>
    </source>
</evidence>
<reference evidence="6" key="1">
    <citation type="submission" date="2020-11" db="EMBL/GenBank/DDBJ databases">
        <authorList>
            <person name="Tran Van P."/>
        </authorList>
    </citation>
    <scope>NUCLEOTIDE SEQUENCE</scope>
</reference>
<proteinExistence type="inferred from homology"/>
<evidence type="ECO:0000313" key="6">
    <source>
        <dbReference type="EMBL" id="CAD7395997.1"/>
    </source>
</evidence>
<evidence type="ECO:0000256" key="1">
    <source>
        <dbReference type="ARBA" id="ARBA00011079"/>
    </source>
</evidence>
<keyword evidence="5" id="KW-0325">Glycoprotein</keyword>
<dbReference type="PANTHER" id="PTHR11010">
    <property type="entry name" value="PROTEASE S28 PRO-X CARBOXYPEPTIDASE-RELATED"/>
    <property type="match status" value="1"/>
</dbReference>
<dbReference type="InterPro" id="IPR008758">
    <property type="entry name" value="Peptidase_S28"/>
</dbReference>